<evidence type="ECO:0000313" key="2">
    <source>
        <dbReference type="EMBL" id="CAA7057594.1"/>
    </source>
</evidence>
<reference evidence="2" key="1">
    <citation type="submission" date="2020-01" db="EMBL/GenBank/DDBJ databases">
        <authorList>
            <person name="Mishra B."/>
        </authorList>
    </citation>
    <scope>NUCLEOTIDE SEQUENCE [LARGE SCALE GENOMIC DNA]</scope>
</reference>
<evidence type="ECO:0000259" key="1">
    <source>
        <dbReference type="PROSITE" id="PS50878"/>
    </source>
</evidence>
<dbReference type="AlphaFoldDB" id="A0A6D2KZI3"/>
<sequence>MSLLWNGEKTEPFKPLRGLRQGDPLSPYLFVLCMERLCHLIELAIDAKEWKPICLSRGGPKLSHICFADDLILFAEASVAQILVIRRILEKFCQASGQKVSLEKSKFFFSENVSRELSSAVSAESGIQATRELEKYLGMPILQKRINKETFGTVLERMSSKLAGWKGRMLSLAGRITLTKAVSGSVPVHTMSSIRLPESTTKALDRVSRDFIWGSTPETRKQHLIGWDKICSLKADGGLGIRKANLMSKALIAKVGWRLLHENTAL</sequence>
<proteinExistence type="predicted"/>
<dbReference type="SUPFAM" id="SSF56672">
    <property type="entry name" value="DNA/RNA polymerases"/>
    <property type="match status" value="1"/>
</dbReference>
<dbReference type="Pfam" id="PF00078">
    <property type="entry name" value="RVT_1"/>
    <property type="match status" value="1"/>
</dbReference>
<name>A0A6D2KZI3_9BRAS</name>
<dbReference type="PROSITE" id="PS50878">
    <property type="entry name" value="RT_POL"/>
    <property type="match status" value="1"/>
</dbReference>
<dbReference type="InterPro" id="IPR043502">
    <property type="entry name" value="DNA/RNA_pol_sf"/>
</dbReference>
<dbReference type="OrthoDB" id="1728428at2759"/>
<keyword evidence="3" id="KW-1185">Reference proteome</keyword>
<gene>
    <name evidence="2" type="ORF">MERR_LOCUS44830</name>
</gene>
<dbReference type="Proteomes" id="UP000467841">
    <property type="component" value="Unassembled WGS sequence"/>
</dbReference>
<organism evidence="2 3">
    <name type="scientific">Microthlaspi erraticum</name>
    <dbReference type="NCBI Taxonomy" id="1685480"/>
    <lineage>
        <taxon>Eukaryota</taxon>
        <taxon>Viridiplantae</taxon>
        <taxon>Streptophyta</taxon>
        <taxon>Embryophyta</taxon>
        <taxon>Tracheophyta</taxon>
        <taxon>Spermatophyta</taxon>
        <taxon>Magnoliopsida</taxon>
        <taxon>eudicotyledons</taxon>
        <taxon>Gunneridae</taxon>
        <taxon>Pentapetalae</taxon>
        <taxon>rosids</taxon>
        <taxon>malvids</taxon>
        <taxon>Brassicales</taxon>
        <taxon>Brassicaceae</taxon>
        <taxon>Coluteocarpeae</taxon>
        <taxon>Microthlaspi</taxon>
    </lineage>
</organism>
<comment type="caution">
    <text evidence="2">The sequence shown here is derived from an EMBL/GenBank/DDBJ whole genome shotgun (WGS) entry which is preliminary data.</text>
</comment>
<protein>
    <recommendedName>
        <fullName evidence="1">Reverse transcriptase domain-containing protein</fullName>
    </recommendedName>
</protein>
<evidence type="ECO:0000313" key="3">
    <source>
        <dbReference type="Proteomes" id="UP000467841"/>
    </source>
</evidence>
<dbReference type="InterPro" id="IPR000477">
    <property type="entry name" value="RT_dom"/>
</dbReference>
<accession>A0A6D2KZI3</accession>
<dbReference type="PANTHER" id="PTHR33116:SF70">
    <property type="entry name" value="NON-LTR RETROELEMENT REVERSE TRANSCRIPTASE-LIKE PROTEIN"/>
    <property type="match status" value="1"/>
</dbReference>
<feature type="domain" description="Reverse transcriptase" evidence="1">
    <location>
        <begin position="1"/>
        <end position="141"/>
    </location>
</feature>
<dbReference type="PANTHER" id="PTHR33116">
    <property type="entry name" value="REVERSE TRANSCRIPTASE ZINC-BINDING DOMAIN-CONTAINING PROTEIN-RELATED-RELATED"/>
    <property type="match status" value="1"/>
</dbReference>
<dbReference type="EMBL" id="CACVBM020001695">
    <property type="protein sequence ID" value="CAA7057594.1"/>
    <property type="molecule type" value="Genomic_DNA"/>
</dbReference>